<gene>
    <name evidence="2" type="ORF">GCK32_004738</name>
</gene>
<proteinExistence type="predicted"/>
<dbReference type="AlphaFoldDB" id="A0AAN8FQZ9"/>
<feature type="non-terminal residue" evidence="2">
    <location>
        <position position="240"/>
    </location>
</feature>
<keyword evidence="3" id="KW-1185">Reference proteome</keyword>
<feature type="compositionally biased region" description="Basic and acidic residues" evidence="1">
    <location>
        <begin position="1"/>
        <end position="10"/>
    </location>
</feature>
<comment type="caution">
    <text evidence="2">The sequence shown here is derived from an EMBL/GenBank/DDBJ whole genome shotgun (WGS) entry which is preliminary data.</text>
</comment>
<sequence>MAPFPDHVRTFPDSASGRNQDLSAGDFEGFSLFTTVEVFSANQEVPTSYQHFKPIDRFFRENKFTGCELCKNVVVYLNDNIFTGQLKASSPYHIPEYVRGKGGSITPIQADTILDSIPKDLLEEVLSGNGGTLREFEDVVIDILGTLLPSCSDPTLERNYSLVPLLLELLRKSEEMDSLSDISGCILSLHMVDNHDQAKYLHDTVDVLSSYCVKNSESFPFTRIVQRLTDCMVVLRSRSC</sequence>
<evidence type="ECO:0000256" key="1">
    <source>
        <dbReference type="SAM" id="MobiDB-lite"/>
    </source>
</evidence>
<evidence type="ECO:0000313" key="3">
    <source>
        <dbReference type="Proteomes" id="UP001331761"/>
    </source>
</evidence>
<name>A0AAN8FQZ9_TRICO</name>
<reference evidence="2 3" key="1">
    <citation type="submission" date="2019-10" db="EMBL/GenBank/DDBJ databases">
        <title>Assembly and Annotation for the nematode Trichostrongylus colubriformis.</title>
        <authorList>
            <person name="Martin J."/>
        </authorList>
    </citation>
    <scope>NUCLEOTIDE SEQUENCE [LARGE SCALE GENOMIC DNA]</scope>
    <source>
        <strain evidence="2">G859</strain>
        <tissue evidence="2">Whole worm</tissue>
    </source>
</reference>
<dbReference type="Proteomes" id="UP001331761">
    <property type="component" value="Unassembled WGS sequence"/>
</dbReference>
<accession>A0AAN8FQZ9</accession>
<protein>
    <submittedName>
        <fullName evidence="2">Uncharacterized protein</fullName>
    </submittedName>
</protein>
<evidence type="ECO:0000313" key="2">
    <source>
        <dbReference type="EMBL" id="KAK5982470.1"/>
    </source>
</evidence>
<feature type="region of interest" description="Disordered" evidence="1">
    <location>
        <begin position="1"/>
        <end position="20"/>
    </location>
</feature>
<dbReference type="EMBL" id="WIXE01005071">
    <property type="protein sequence ID" value="KAK5982470.1"/>
    <property type="molecule type" value="Genomic_DNA"/>
</dbReference>
<organism evidence="2 3">
    <name type="scientific">Trichostrongylus colubriformis</name>
    <name type="common">Black scour worm</name>
    <dbReference type="NCBI Taxonomy" id="6319"/>
    <lineage>
        <taxon>Eukaryota</taxon>
        <taxon>Metazoa</taxon>
        <taxon>Ecdysozoa</taxon>
        <taxon>Nematoda</taxon>
        <taxon>Chromadorea</taxon>
        <taxon>Rhabditida</taxon>
        <taxon>Rhabditina</taxon>
        <taxon>Rhabditomorpha</taxon>
        <taxon>Strongyloidea</taxon>
        <taxon>Trichostrongylidae</taxon>
        <taxon>Trichostrongylus</taxon>
    </lineage>
</organism>